<gene>
    <name evidence="3" type="ORF">NA57DRAFT_72278</name>
</gene>
<dbReference type="EMBL" id="ML978122">
    <property type="protein sequence ID" value="KAF2103302.1"/>
    <property type="molecule type" value="Genomic_DNA"/>
</dbReference>
<feature type="signal peptide" evidence="2">
    <location>
        <begin position="1"/>
        <end position="19"/>
    </location>
</feature>
<feature type="chain" id="PRO_5040469660" description="Ecp2 effector protein domain-containing protein" evidence="2">
    <location>
        <begin position="20"/>
        <end position="179"/>
    </location>
</feature>
<evidence type="ECO:0008006" key="5">
    <source>
        <dbReference type="Google" id="ProtNLM"/>
    </source>
</evidence>
<accession>A0A9P4MDB4</accession>
<sequence>MHYIFSFIAAIAAFQCISAAPLDLDVATSIVKNSTLLEERGDVVGSLTYYCQGEKWKNCIPDWIPFEHCRVVHARGYFENLGSFRPDQPSVCMLFTNAHCWWQPGNGKNKILYWPGSGNLDALGMRGTQSIVCGAKGSQFDKDLKAKPNQLQPGHWYSHHPSSVRPLAPWGNVKQPSRS</sequence>
<organism evidence="3 4">
    <name type="scientific">Rhizodiscina lignyota</name>
    <dbReference type="NCBI Taxonomy" id="1504668"/>
    <lineage>
        <taxon>Eukaryota</taxon>
        <taxon>Fungi</taxon>
        <taxon>Dikarya</taxon>
        <taxon>Ascomycota</taxon>
        <taxon>Pezizomycotina</taxon>
        <taxon>Dothideomycetes</taxon>
        <taxon>Pleosporomycetidae</taxon>
        <taxon>Aulographales</taxon>
        <taxon>Rhizodiscinaceae</taxon>
        <taxon>Rhizodiscina</taxon>
    </lineage>
</organism>
<reference evidence="3" key="1">
    <citation type="journal article" date="2020" name="Stud. Mycol.">
        <title>101 Dothideomycetes genomes: a test case for predicting lifestyles and emergence of pathogens.</title>
        <authorList>
            <person name="Haridas S."/>
            <person name="Albert R."/>
            <person name="Binder M."/>
            <person name="Bloem J."/>
            <person name="Labutti K."/>
            <person name="Salamov A."/>
            <person name="Andreopoulos B."/>
            <person name="Baker S."/>
            <person name="Barry K."/>
            <person name="Bills G."/>
            <person name="Bluhm B."/>
            <person name="Cannon C."/>
            <person name="Castanera R."/>
            <person name="Culley D."/>
            <person name="Daum C."/>
            <person name="Ezra D."/>
            <person name="Gonzalez J."/>
            <person name="Henrissat B."/>
            <person name="Kuo A."/>
            <person name="Liang C."/>
            <person name="Lipzen A."/>
            <person name="Lutzoni F."/>
            <person name="Magnuson J."/>
            <person name="Mondo S."/>
            <person name="Nolan M."/>
            <person name="Ohm R."/>
            <person name="Pangilinan J."/>
            <person name="Park H.-J."/>
            <person name="Ramirez L."/>
            <person name="Alfaro M."/>
            <person name="Sun H."/>
            <person name="Tritt A."/>
            <person name="Yoshinaga Y."/>
            <person name="Zwiers L.-H."/>
            <person name="Turgeon B."/>
            <person name="Goodwin S."/>
            <person name="Spatafora J."/>
            <person name="Crous P."/>
            <person name="Grigoriev I."/>
        </authorList>
    </citation>
    <scope>NUCLEOTIDE SEQUENCE</scope>
    <source>
        <strain evidence="3">CBS 133067</strain>
    </source>
</reference>
<name>A0A9P4MDB4_9PEZI</name>
<proteinExistence type="predicted"/>
<feature type="region of interest" description="Disordered" evidence="1">
    <location>
        <begin position="151"/>
        <end position="179"/>
    </location>
</feature>
<evidence type="ECO:0000313" key="3">
    <source>
        <dbReference type="EMBL" id="KAF2103302.1"/>
    </source>
</evidence>
<keyword evidence="4" id="KW-1185">Reference proteome</keyword>
<comment type="caution">
    <text evidence="3">The sequence shown here is derived from an EMBL/GenBank/DDBJ whole genome shotgun (WGS) entry which is preliminary data.</text>
</comment>
<protein>
    <recommendedName>
        <fullName evidence="5">Ecp2 effector protein domain-containing protein</fullName>
    </recommendedName>
</protein>
<dbReference type="AlphaFoldDB" id="A0A9P4MDB4"/>
<evidence type="ECO:0000313" key="4">
    <source>
        <dbReference type="Proteomes" id="UP000799772"/>
    </source>
</evidence>
<dbReference type="Proteomes" id="UP000799772">
    <property type="component" value="Unassembled WGS sequence"/>
</dbReference>
<keyword evidence="2" id="KW-0732">Signal</keyword>
<evidence type="ECO:0000256" key="2">
    <source>
        <dbReference type="SAM" id="SignalP"/>
    </source>
</evidence>
<evidence type="ECO:0000256" key="1">
    <source>
        <dbReference type="SAM" id="MobiDB-lite"/>
    </source>
</evidence>